<dbReference type="InterPro" id="IPR012336">
    <property type="entry name" value="Thioredoxin-like_fold"/>
</dbReference>
<dbReference type="InterPro" id="IPR006311">
    <property type="entry name" value="TAT_signal"/>
</dbReference>
<dbReference type="RefSeq" id="WP_094410058.1">
    <property type="nucleotide sequence ID" value="NZ_BMJZ01000005.1"/>
</dbReference>
<feature type="signal peptide" evidence="2">
    <location>
        <begin position="1"/>
        <end position="28"/>
    </location>
</feature>
<evidence type="ECO:0000256" key="2">
    <source>
        <dbReference type="SAM" id="SignalP"/>
    </source>
</evidence>
<dbReference type="AlphaFoldDB" id="A0A255XMA5"/>
<comment type="caution">
    <text evidence="4">The sequence shown here is derived from an EMBL/GenBank/DDBJ whole genome shotgun (WGS) entry which is preliminary data.</text>
</comment>
<dbReference type="Pfam" id="PF13462">
    <property type="entry name" value="Thioredoxin_4"/>
    <property type="match status" value="1"/>
</dbReference>
<keyword evidence="5" id="KW-1185">Reference proteome</keyword>
<proteinExistence type="inferred from homology"/>
<dbReference type="Gene3D" id="3.40.30.10">
    <property type="entry name" value="Glutaredoxin"/>
    <property type="match status" value="1"/>
</dbReference>
<dbReference type="PANTHER" id="PTHR13887">
    <property type="entry name" value="GLUTATHIONE S-TRANSFERASE KAPPA"/>
    <property type="match status" value="1"/>
</dbReference>
<sequence length="204" mass="21934">MLTRRQFLPVAAASVTLPTLLGAQPAFAAVDPLLLAREGDRVLGKAEAPITIVEYASFTCPHCAHFANKVLPEVKKNWVETGKAKLVYRDFPLDRVAYEAAILARAVPGDRYFAFIDTLFAQQEKWATAKDTKAALSQLAKLAGLGASDIDAAFANKVVGDAILAQRLEAAEKLKVDSTPTLFINGKKADHGTYESFSKALSAA</sequence>
<dbReference type="PANTHER" id="PTHR13887:SF56">
    <property type="entry name" value="THIOREDOXIN-LIKE REDUCTASE RV2466C"/>
    <property type="match status" value="1"/>
</dbReference>
<protein>
    <recommendedName>
        <fullName evidence="3">Thioredoxin-like fold domain-containing protein</fullName>
    </recommendedName>
</protein>
<dbReference type="Proteomes" id="UP000216361">
    <property type="component" value="Unassembled WGS sequence"/>
</dbReference>
<dbReference type="InterPro" id="IPR036249">
    <property type="entry name" value="Thioredoxin-like_sf"/>
</dbReference>
<dbReference type="EMBL" id="NOXS01000034">
    <property type="protein sequence ID" value="OYQ17400.1"/>
    <property type="molecule type" value="Genomic_DNA"/>
</dbReference>
<dbReference type="SUPFAM" id="SSF52833">
    <property type="entry name" value="Thioredoxin-like"/>
    <property type="match status" value="1"/>
</dbReference>
<dbReference type="OrthoDB" id="8478320at2"/>
<keyword evidence="2" id="KW-0732">Signal</keyword>
<dbReference type="PROSITE" id="PS51318">
    <property type="entry name" value="TAT"/>
    <property type="match status" value="1"/>
</dbReference>
<feature type="domain" description="Thioredoxin-like fold" evidence="3">
    <location>
        <begin position="38"/>
        <end position="201"/>
    </location>
</feature>
<evidence type="ECO:0000313" key="5">
    <source>
        <dbReference type="Proteomes" id="UP000216361"/>
    </source>
</evidence>
<accession>A0A255XMA5</accession>
<evidence type="ECO:0000313" key="4">
    <source>
        <dbReference type="EMBL" id="OYQ17400.1"/>
    </source>
</evidence>
<comment type="similarity">
    <text evidence="1">Belongs to the thioredoxin family. DsbA subfamily.</text>
</comment>
<gene>
    <name evidence="4" type="ORF">CHR90_15705</name>
</gene>
<name>A0A255XMA5_9PROT</name>
<evidence type="ECO:0000259" key="3">
    <source>
        <dbReference type="Pfam" id="PF13462"/>
    </source>
</evidence>
<reference evidence="4 5" key="1">
    <citation type="submission" date="2017-07" db="EMBL/GenBank/DDBJ databases">
        <title>Elstera cyanobacteriorum sp. nov., a novel bacterium isolated from cyanobacterial aggregates in a eutrophic lake.</title>
        <authorList>
            <person name="Cai H."/>
        </authorList>
    </citation>
    <scope>NUCLEOTIDE SEQUENCE [LARGE SCALE GENOMIC DNA]</scope>
    <source>
        <strain evidence="4 5">TH019</strain>
    </source>
</reference>
<feature type="chain" id="PRO_5013373153" description="Thioredoxin-like fold domain-containing protein" evidence="2">
    <location>
        <begin position="29"/>
        <end position="204"/>
    </location>
</feature>
<organism evidence="4 5">
    <name type="scientific">Elstera cyanobacteriorum</name>
    <dbReference type="NCBI Taxonomy" id="2022747"/>
    <lineage>
        <taxon>Bacteria</taxon>
        <taxon>Pseudomonadati</taxon>
        <taxon>Pseudomonadota</taxon>
        <taxon>Alphaproteobacteria</taxon>
        <taxon>Rhodospirillales</taxon>
        <taxon>Rhodospirillaceae</taxon>
        <taxon>Elstera</taxon>
    </lineage>
</organism>
<evidence type="ECO:0000256" key="1">
    <source>
        <dbReference type="ARBA" id="ARBA00005791"/>
    </source>
</evidence>